<reference evidence="1 2" key="1">
    <citation type="submission" date="2019-02" db="EMBL/GenBank/DDBJ databases">
        <title>Genomic Encyclopedia of Archaeal and Bacterial Type Strains, Phase II (KMG-II): from individual species to whole genera.</title>
        <authorList>
            <person name="Goeker M."/>
        </authorList>
    </citation>
    <scope>NUCLEOTIDE SEQUENCE [LARGE SCALE GENOMIC DNA]</scope>
    <source>
        <strain evidence="1 2">DSM 18101</strain>
    </source>
</reference>
<gene>
    <name evidence="1" type="ORF">BDD14_6536</name>
</gene>
<proteinExistence type="predicted"/>
<name>A0A4Q7XXD5_9BACT</name>
<keyword evidence="2" id="KW-1185">Reference proteome</keyword>
<organism evidence="1 2">
    <name type="scientific">Edaphobacter modestus</name>
    <dbReference type="NCBI Taxonomy" id="388466"/>
    <lineage>
        <taxon>Bacteria</taxon>
        <taxon>Pseudomonadati</taxon>
        <taxon>Acidobacteriota</taxon>
        <taxon>Terriglobia</taxon>
        <taxon>Terriglobales</taxon>
        <taxon>Acidobacteriaceae</taxon>
        <taxon>Edaphobacter</taxon>
    </lineage>
</organism>
<evidence type="ECO:0000313" key="2">
    <source>
        <dbReference type="Proteomes" id="UP000292958"/>
    </source>
</evidence>
<dbReference type="Proteomes" id="UP000292958">
    <property type="component" value="Unassembled WGS sequence"/>
</dbReference>
<sequence>MARCQAYNEDRSWIAILFATYATKNCQKEATRTCRCKKEVCREHSYSCESCGIECCKLCLNPDSGLCGAPGCGWD</sequence>
<dbReference type="AlphaFoldDB" id="A0A4Q7XXD5"/>
<dbReference type="EMBL" id="SHKW01000008">
    <property type="protein sequence ID" value="RZU28950.1"/>
    <property type="molecule type" value="Genomic_DNA"/>
</dbReference>
<accession>A0A4Q7XXD5</accession>
<comment type="caution">
    <text evidence="1">The sequence shown here is derived from an EMBL/GenBank/DDBJ whole genome shotgun (WGS) entry which is preliminary data.</text>
</comment>
<protein>
    <submittedName>
        <fullName evidence="1">Uncharacterized protein</fullName>
    </submittedName>
</protein>
<evidence type="ECO:0000313" key="1">
    <source>
        <dbReference type="EMBL" id="RZU28950.1"/>
    </source>
</evidence>